<sequence length="594" mass="65766">MLYSGVEAHMIEDIFIKLQAHTDTHGAVYCLQTIREFLKISRKNNLKLTNRTKVSNQSTGDCLRIISCNGYWKSTLQLFLNTHSRESRMNQGLQQSLAEFLSLTTELLCHKCEDVSTFSVTRSICHLQEFIASSLQPLLSLAENFASVFILKRFIDVLLKVKQVFSAKEVSSVAQVLTKLFRIPLAQSVLCEWLERHAELLQLTLSTRPHLAEDNICRSEIELVDISVRKTILLVFESVASLLRKSSLLLQPQEPPSNDSASTVCLYGEDLSGVLCSLWELLSSCVALDHGMTHHYTVVLYQVVSDEDSCLVHTLKASTSIFRLATQNPAILESVPGLNTFAAVANAHSLWLCFLERTGFDHSMLLDLILTPEIDFSSALHGYLTLVCEDWSGFEKAASDSTLLGSPMEREDIGDYSTPSSELEDEEAMEDYPGFEETPALIAVKPSPSSVETLEREDEPKQITTSIMTGALVDYSSSSEEEEAAVAVGPPTPRPYKTPPFPFKTPRFYPGDTTIAQTASILPTSVPIPSPPSSLRPSSSSSSLLEQVMGCLIRLTMSLERLGRLGKSELIPQTIASTQLISTIQTAEELYEKL</sequence>
<dbReference type="EMBL" id="CASHTH010003173">
    <property type="protein sequence ID" value="CAI8041228.1"/>
    <property type="molecule type" value="Genomic_DNA"/>
</dbReference>
<protein>
    <recommendedName>
        <fullName evidence="1">Protein Lines N-terminal domain-containing protein</fullName>
    </recommendedName>
</protein>
<proteinExistence type="predicted"/>
<dbReference type="Pfam" id="PF14694">
    <property type="entry name" value="LINES_N"/>
    <property type="match status" value="1"/>
</dbReference>
<name>A0AA35X0X0_GEOBA</name>
<gene>
    <name evidence="2" type="ORF">GBAR_LOCUS22930</name>
</gene>
<keyword evidence="3" id="KW-1185">Reference proteome</keyword>
<dbReference type="InterPro" id="IPR024875">
    <property type="entry name" value="Protein_Lines"/>
</dbReference>
<feature type="domain" description="Protein Lines N-terminal" evidence="1">
    <location>
        <begin position="80"/>
        <end position="394"/>
    </location>
</feature>
<accession>A0AA35X0X0</accession>
<dbReference type="Proteomes" id="UP001174909">
    <property type="component" value="Unassembled WGS sequence"/>
</dbReference>
<dbReference type="InterPro" id="IPR032794">
    <property type="entry name" value="LINES_N"/>
</dbReference>
<reference evidence="2" key="1">
    <citation type="submission" date="2023-03" db="EMBL/GenBank/DDBJ databases">
        <authorList>
            <person name="Steffen K."/>
            <person name="Cardenas P."/>
        </authorList>
    </citation>
    <scope>NUCLEOTIDE SEQUENCE</scope>
</reference>
<dbReference type="PANTHER" id="PTHR16057:SF1">
    <property type="entry name" value="PROTEIN LINES HOMOLOG 1"/>
    <property type="match status" value="1"/>
</dbReference>
<evidence type="ECO:0000313" key="2">
    <source>
        <dbReference type="EMBL" id="CAI8041228.1"/>
    </source>
</evidence>
<dbReference type="PANTHER" id="PTHR16057">
    <property type="entry name" value="WINS1, 2 PROTEIN"/>
    <property type="match status" value="1"/>
</dbReference>
<comment type="caution">
    <text evidence="2">The sequence shown here is derived from an EMBL/GenBank/DDBJ whole genome shotgun (WGS) entry which is preliminary data.</text>
</comment>
<organism evidence="2 3">
    <name type="scientific">Geodia barretti</name>
    <name type="common">Barrett's horny sponge</name>
    <dbReference type="NCBI Taxonomy" id="519541"/>
    <lineage>
        <taxon>Eukaryota</taxon>
        <taxon>Metazoa</taxon>
        <taxon>Porifera</taxon>
        <taxon>Demospongiae</taxon>
        <taxon>Heteroscleromorpha</taxon>
        <taxon>Tetractinellida</taxon>
        <taxon>Astrophorina</taxon>
        <taxon>Geodiidae</taxon>
        <taxon>Geodia</taxon>
    </lineage>
</organism>
<evidence type="ECO:0000259" key="1">
    <source>
        <dbReference type="Pfam" id="PF14694"/>
    </source>
</evidence>
<dbReference type="AlphaFoldDB" id="A0AA35X0X0"/>
<evidence type="ECO:0000313" key="3">
    <source>
        <dbReference type="Proteomes" id="UP001174909"/>
    </source>
</evidence>